<accession>A0A7X2IVS6</accession>
<organism evidence="1 2">
    <name type="scientific">Metabacillus lacus</name>
    <dbReference type="NCBI Taxonomy" id="1983721"/>
    <lineage>
        <taxon>Bacteria</taxon>
        <taxon>Bacillati</taxon>
        <taxon>Bacillota</taxon>
        <taxon>Bacilli</taxon>
        <taxon>Bacillales</taxon>
        <taxon>Bacillaceae</taxon>
        <taxon>Metabacillus</taxon>
    </lineage>
</organism>
<comment type="caution">
    <text evidence="1">The sequence shown here is derived from an EMBL/GenBank/DDBJ whole genome shotgun (WGS) entry which is preliminary data.</text>
</comment>
<dbReference type="EMBL" id="WKKI01000001">
    <property type="protein sequence ID" value="MRX70697.1"/>
    <property type="molecule type" value="Genomic_DNA"/>
</dbReference>
<dbReference type="InterPro" id="IPR038449">
    <property type="entry name" value="SirA_sf"/>
</dbReference>
<reference evidence="1 2" key="1">
    <citation type="submission" date="2019-11" db="EMBL/GenBank/DDBJ databases">
        <title>Bacillus lacus genome.</title>
        <authorList>
            <person name="Allen C.J."/>
            <person name="Newman J.D."/>
        </authorList>
    </citation>
    <scope>NUCLEOTIDE SEQUENCE [LARGE SCALE GENOMIC DNA]</scope>
    <source>
        <strain evidence="1 2">KCTC 33946</strain>
    </source>
</reference>
<dbReference type="AlphaFoldDB" id="A0A7X2IVS6"/>
<protein>
    <submittedName>
        <fullName evidence="1">Sporulation inhibitor of replication protein SirA</fullName>
    </submittedName>
</protein>
<dbReference type="Proteomes" id="UP000448867">
    <property type="component" value="Unassembled WGS sequence"/>
</dbReference>
<keyword evidence="2" id="KW-1185">Reference proteome</keyword>
<proteinExistence type="predicted"/>
<evidence type="ECO:0000313" key="1">
    <source>
        <dbReference type="EMBL" id="MRX70697.1"/>
    </source>
</evidence>
<dbReference type="InterPro" id="IPR019683">
    <property type="entry name" value="SirA"/>
</dbReference>
<evidence type="ECO:0000313" key="2">
    <source>
        <dbReference type="Proteomes" id="UP000448867"/>
    </source>
</evidence>
<sequence>MNRTYYIYLIEEEFATHYYGRESKMYQLFKDYLWKNNLFNFFQLIERQVYYITKPIPENQLKQLLTMQLSFRKEYSCVNNVHKLVLPGNRGSSTLILKDRHIELSTNGSYEAETIFFELLRKFDSCFLAMDFQNNRYGWLKPLKERNFV</sequence>
<dbReference type="RefSeq" id="WP_154305819.1">
    <property type="nucleotide sequence ID" value="NZ_WKKI01000001.1"/>
</dbReference>
<dbReference type="OrthoDB" id="2736584at2"/>
<dbReference type="Pfam" id="PF10747">
    <property type="entry name" value="SirA"/>
    <property type="match status" value="1"/>
</dbReference>
<dbReference type="Gene3D" id="3.30.310.250">
    <property type="entry name" value="Sporulation inhibitor of replication protein SirA"/>
    <property type="match status" value="1"/>
</dbReference>
<gene>
    <name evidence="1" type="primary">sirA</name>
    <name evidence="1" type="ORF">GJU40_00750</name>
</gene>
<name>A0A7X2IVS6_9BACI</name>